<dbReference type="Proteomes" id="UP000530186">
    <property type="component" value="Unassembled WGS sequence"/>
</dbReference>
<dbReference type="InterPro" id="IPR025164">
    <property type="entry name" value="Toastrack_DUF4097"/>
</dbReference>
<dbReference type="RefSeq" id="WP_180746419.1">
    <property type="nucleotide sequence ID" value="NZ_CBCRWQ010000003.1"/>
</dbReference>
<organism evidence="2 3">
    <name type="scientific">Pseudolactococcus laudensis</name>
    <dbReference type="NCBI Taxonomy" id="1494461"/>
    <lineage>
        <taxon>Bacteria</taxon>
        <taxon>Bacillati</taxon>
        <taxon>Bacillota</taxon>
        <taxon>Bacilli</taxon>
        <taxon>Lactobacillales</taxon>
        <taxon>Streptococcaceae</taxon>
        <taxon>Pseudolactococcus</taxon>
    </lineage>
</organism>
<sequence length="259" mass="28665">MTHKRKKIIGALLLTLGTLAAAVIWQFEKPGSLVWDNGFKYQTDKRMSVRTYKHDLPTDESKIKSLEIEVKNADVEFVKGDKFGVTSYILSGKNDTKVSFNDGRLSVTDNGDGDGTASLGFGVVYRSNKIIITIPEAEQLSTIVAKSTNGDFDFENIVIKNATLTATNGDIKFERSEVDNLTVTNQNGEIALKQTNITIGGKITNQNGDIEIKKSRLPEFYAETKWGEKDIKKNHDLNQSDQSQAKLIIMSQNGDVAIE</sequence>
<protein>
    <submittedName>
        <fullName evidence="2">DUF4097 family beta strand repeat protein</fullName>
    </submittedName>
</protein>
<proteinExistence type="predicted"/>
<gene>
    <name evidence="2" type="ORF">HZR21_03490</name>
</gene>
<dbReference type="GeneID" id="303194574"/>
<name>A0A7V8N032_9LACT</name>
<comment type="caution">
    <text evidence="2">The sequence shown here is derived from an EMBL/GenBank/DDBJ whole genome shotgun (WGS) entry which is preliminary data.</text>
</comment>
<dbReference type="Pfam" id="PF13349">
    <property type="entry name" value="DUF4097"/>
    <property type="match status" value="1"/>
</dbReference>
<feature type="domain" description="DUF4097" evidence="1">
    <location>
        <begin position="63"/>
        <end position="237"/>
    </location>
</feature>
<evidence type="ECO:0000313" key="2">
    <source>
        <dbReference type="EMBL" id="MBA0016218.1"/>
    </source>
</evidence>
<keyword evidence="3" id="KW-1185">Reference proteome</keyword>
<dbReference type="EMBL" id="JACBNY010000003">
    <property type="protein sequence ID" value="MBA0016218.1"/>
    <property type="molecule type" value="Genomic_DNA"/>
</dbReference>
<reference evidence="2 3" key="1">
    <citation type="submission" date="2020-07" db="EMBL/GenBank/DDBJ databases">
        <authorList>
            <person name="Hilgarth M."/>
            <person name="Werum V."/>
            <person name="Vogel R.F."/>
        </authorList>
    </citation>
    <scope>NUCLEOTIDE SEQUENCE [LARGE SCALE GENOMIC DNA]</scope>
    <source>
        <strain evidence="2 3">DSM 28961</strain>
    </source>
</reference>
<accession>A0A7V8N032</accession>
<dbReference type="AlphaFoldDB" id="A0A7V8N032"/>
<evidence type="ECO:0000259" key="1">
    <source>
        <dbReference type="Pfam" id="PF13349"/>
    </source>
</evidence>
<evidence type="ECO:0000313" key="3">
    <source>
        <dbReference type="Proteomes" id="UP000530186"/>
    </source>
</evidence>